<dbReference type="AlphaFoldDB" id="R0G9E2"/>
<dbReference type="Gene3D" id="1.20.1280.50">
    <property type="match status" value="1"/>
</dbReference>
<evidence type="ECO:0000259" key="1">
    <source>
        <dbReference type="PROSITE" id="PS50181"/>
    </source>
</evidence>
<dbReference type="InterPro" id="IPR006527">
    <property type="entry name" value="F-box-assoc_dom_typ1"/>
</dbReference>
<dbReference type="SMART" id="SM00256">
    <property type="entry name" value="FBOX"/>
    <property type="match status" value="1"/>
</dbReference>
<dbReference type="STRING" id="81985.R0G9E2"/>
<dbReference type="InterPro" id="IPR036047">
    <property type="entry name" value="F-box-like_dom_sf"/>
</dbReference>
<organism evidence="2 3">
    <name type="scientific">Capsella rubella</name>
    <dbReference type="NCBI Taxonomy" id="81985"/>
    <lineage>
        <taxon>Eukaryota</taxon>
        <taxon>Viridiplantae</taxon>
        <taxon>Streptophyta</taxon>
        <taxon>Embryophyta</taxon>
        <taxon>Tracheophyta</taxon>
        <taxon>Spermatophyta</taxon>
        <taxon>Magnoliopsida</taxon>
        <taxon>eudicotyledons</taxon>
        <taxon>Gunneridae</taxon>
        <taxon>Pentapetalae</taxon>
        <taxon>rosids</taxon>
        <taxon>malvids</taxon>
        <taxon>Brassicales</taxon>
        <taxon>Brassicaceae</taxon>
        <taxon>Camelineae</taxon>
        <taxon>Capsella</taxon>
    </lineage>
</organism>
<dbReference type="InterPro" id="IPR001810">
    <property type="entry name" value="F-box_dom"/>
</dbReference>
<dbReference type="EMBL" id="KB870807">
    <property type="protein sequence ID" value="EOA32277.1"/>
    <property type="molecule type" value="Genomic_DNA"/>
</dbReference>
<sequence>MTKICDLPRDLAEEVLSRLPVTSPRALRFTCKKWNTLSKCRSFTKKQIGREQAEAKKKKQEKAFQAIMTMNYKVYLMSVNLDGIHKDDDNVQSSIKQKGKLISLNGADQIDISKVYHCHGLLLCITNDINSRLMVLNPYCGQARWIEPRDSYCRDSYALGYEMKNNVNRSYKILRCVNDFKDMSEMSIEPRTRICEFEIYNFDSHSWKSKTVKVTPNDWDIFYGCSGVSVKGNTYWFVQERIPPLEEIPIDVIDELREAPSFLICFDFTTEKFGSRLPLPFPCLRNDTVTLSSVGEEKLAVLYHRWDSMYTKIWISNKIDQPNALSWSELFLNMGKMRPLEMRSATFFVDEEKKLAVVFDKGKSVYNPTCNTAYIVGEDGYSKQVDLGESVDKYLFPRVYSYVPSCEQI</sequence>
<proteinExistence type="predicted"/>
<dbReference type="Pfam" id="PF07734">
    <property type="entry name" value="FBA_1"/>
    <property type="match status" value="1"/>
</dbReference>
<dbReference type="OrthoDB" id="1087804at2759"/>
<evidence type="ECO:0000313" key="3">
    <source>
        <dbReference type="Proteomes" id="UP000029121"/>
    </source>
</evidence>
<dbReference type="Pfam" id="PF00646">
    <property type="entry name" value="F-box"/>
    <property type="match status" value="1"/>
</dbReference>
<dbReference type="InterPro" id="IPR050796">
    <property type="entry name" value="SCF_F-box_component"/>
</dbReference>
<dbReference type="PANTHER" id="PTHR31672">
    <property type="entry name" value="BNACNNG10540D PROTEIN"/>
    <property type="match status" value="1"/>
</dbReference>
<dbReference type="Proteomes" id="UP000029121">
    <property type="component" value="Unassembled WGS sequence"/>
</dbReference>
<dbReference type="NCBIfam" id="TIGR01640">
    <property type="entry name" value="F_box_assoc_1"/>
    <property type="match status" value="1"/>
</dbReference>
<dbReference type="PANTHER" id="PTHR31672:SF10">
    <property type="entry name" value="F-BOX DOMAIN-CONTAINING PROTEIN"/>
    <property type="match status" value="1"/>
</dbReference>
<protein>
    <recommendedName>
        <fullName evidence="1">F-box domain-containing protein</fullName>
    </recommendedName>
</protein>
<dbReference type="SUPFAM" id="SSF81383">
    <property type="entry name" value="F-box domain"/>
    <property type="match status" value="1"/>
</dbReference>
<evidence type="ECO:0000313" key="2">
    <source>
        <dbReference type="EMBL" id="EOA32277.1"/>
    </source>
</evidence>
<name>R0G9E2_9BRAS</name>
<feature type="domain" description="F-box" evidence="1">
    <location>
        <begin position="1"/>
        <end position="47"/>
    </location>
</feature>
<dbReference type="KEGG" id="crb:17890920"/>
<dbReference type="InterPro" id="IPR017451">
    <property type="entry name" value="F-box-assoc_interact_dom"/>
</dbReference>
<accession>R0G9E2</accession>
<gene>
    <name evidence="2" type="ORF">CARUB_v10015538mg</name>
</gene>
<keyword evidence="3" id="KW-1185">Reference proteome</keyword>
<reference evidence="3" key="1">
    <citation type="journal article" date="2013" name="Nat. Genet.">
        <title>The Capsella rubella genome and the genomic consequences of rapid mating system evolution.</title>
        <authorList>
            <person name="Slotte T."/>
            <person name="Hazzouri K.M."/>
            <person name="Agren J.A."/>
            <person name="Koenig D."/>
            <person name="Maumus F."/>
            <person name="Guo Y.L."/>
            <person name="Steige K."/>
            <person name="Platts A.E."/>
            <person name="Escobar J.S."/>
            <person name="Newman L.K."/>
            <person name="Wang W."/>
            <person name="Mandakova T."/>
            <person name="Vello E."/>
            <person name="Smith L.M."/>
            <person name="Henz S.R."/>
            <person name="Steffen J."/>
            <person name="Takuno S."/>
            <person name="Brandvain Y."/>
            <person name="Coop G."/>
            <person name="Andolfatto P."/>
            <person name="Hu T.T."/>
            <person name="Blanchette M."/>
            <person name="Clark R.M."/>
            <person name="Quesneville H."/>
            <person name="Nordborg M."/>
            <person name="Gaut B.S."/>
            <person name="Lysak M.A."/>
            <person name="Jenkins J."/>
            <person name="Grimwood J."/>
            <person name="Chapman J."/>
            <person name="Prochnik S."/>
            <person name="Shu S."/>
            <person name="Rokhsar D."/>
            <person name="Schmutz J."/>
            <person name="Weigel D."/>
            <person name="Wright S.I."/>
        </authorList>
    </citation>
    <scope>NUCLEOTIDE SEQUENCE [LARGE SCALE GENOMIC DNA]</scope>
    <source>
        <strain evidence="3">cv. Monte Gargano</strain>
    </source>
</reference>
<dbReference type="PROSITE" id="PS50181">
    <property type="entry name" value="FBOX"/>
    <property type="match status" value="1"/>
</dbReference>